<evidence type="ECO:0000259" key="1">
    <source>
        <dbReference type="Pfam" id="PF00557"/>
    </source>
</evidence>
<dbReference type="InterPro" id="IPR036005">
    <property type="entry name" value="Creatinase/aminopeptidase-like"/>
</dbReference>
<proteinExistence type="predicted"/>
<feature type="domain" description="Creatinase N-terminal" evidence="2">
    <location>
        <begin position="6"/>
        <end position="137"/>
    </location>
</feature>
<dbReference type="Pfam" id="PF00557">
    <property type="entry name" value="Peptidase_M24"/>
    <property type="match status" value="1"/>
</dbReference>
<dbReference type="AlphaFoldDB" id="A0A381X145"/>
<name>A0A381X145_9ZZZZ</name>
<dbReference type="Gene3D" id="3.90.230.10">
    <property type="entry name" value="Creatinase/methionine aminopeptidase superfamily"/>
    <property type="match status" value="1"/>
</dbReference>
<dbReference type="Gene3D" id="3.40.350.10">
    <property type="entry name" value="Creatinase/prolidase N-terminal domain"/>
    <property type="match status" value="1"/>
</dbReference>
<sequence>MSNQKINKLISILNNQDLDALALVPGSNFRYATGGNFNLMERPTLFIVSKTCRPIAILPVLEVESFTQLNIEADIVEWQDSDGYQAAFDKVFNKLGSISKIGVEGQRMRVFEMQAIKKSLQNITIVNAQKLISNMRLLKDDQEIEHLKHAVKIAESALTNTIKFVSVNKTEIEIKNFLIQQLYQFGAENIAFDPIVLAAENSALPHGHSRNDYRIKKGDCLLFDFGATIKGYHSDITRTFFVGSVLDEYKNIYTAVLKANEIGKKISKPKLTLHDLDDQVLNSLSDSGYEDLIVHKTGHGLGMDVHEDPYVMRNNQETLESGMVITIEPGLYKQGSLGVRIEDNVLITDIGSESITSFSRDLTVI</sequence>
<evidence type="ECO:0008006" key="4">
    <source>
        <dbReference type="Google" id="ProtNLM"/>
    </source>
</evidence>
<organism evidence="3">
    <name type="scientific">marine metagenome</name>
    <dbReference type="NCBI Taxonomy" id="408172"/>
    <lineage>
        <taxon>unclassified sequences</taxon>
        <taxon>metagenomes</taxon>
        <taxon>ecological metagenomes</taxon>
    </lineage>
</organism>
<dbReference type="PRINTS" id="PR00599">
    <property type="entry name" value="MAPEPTIDASE"/>
</dbReference>
<dbReference type="InterPro" id="IPR000587">
    <property type="entry name" value="Creatinase_N"/>
</dbReference>
<dbReference type="InterPro" id="IPR029149">
    <property type="entry name" value="Creatin/AminoP/Spt16_N"/>
</dbReference>
<evidence type="ECO:0000259" key="2">
    <source>
        <dbReference type="Pfam" id="PF01321"/>
    </source>
</evidence>
<protein>
    <recommendedName>
        <fullName evidence="4">Peptidase M24 domain-containing protein</fullName>
    </recommendedName>
</protein>
<dbReference type="Pfam" id="PF01321">
    <property type="entry name" value="Creatinase_N"/>
    <property type="match status" value="1"/>
</dbReference>
<dbReference type="SUPFAM" id="SSF55920">
    <property type="entry name" value="Creatinase/aminopeptidase"/>
    <property type="match status" value="1"/>
</dbReference>
<feature type="domain" description="Peptidase M24" evidence="1">
    <location>
        <begin position="145"/>
        <end position="349"/>
    </location>
</feature>
<dbReference type="PANTHER" id="PTHR46112">
    <property type="entry name" value="AMINOPEPTIDASE"/>
    <property type="match status" value="1"/>
</dbReference>
<dbReference type="PANTHER" id="PTHR46112:SF2">
    <property type="entry name" value="XAA-PRO AMINOPEPTIDASE P-RELATED"/>
    <property type="match status" value="1"/>
</dbReference>
<dbReference type="InterPro" id="IPR050659">
    <property type="entry name" value="Peptidase_M24B"/>
</dbReference>
<reference evidence="3" key="1">
    <citation type="submission" date="2018-05" db="EMBL/GenBank/DDBJ databases">
        <authorList>
            <person name="Lanie J.A."/>
            <person name="Ng W.-L."/>
            <person name="Kazmierczak K.M."/>
            <person name="Andrzejewski T.M."/>
            <person name="Davidsen T.M."/>
            <person name="Wayne K.J."/>
            <person name="Tettelin H."/>
            <person name="Glass J.I."/>
            <person name="Rusch D."/>
            <person name="Podicherti R."/>
            <person name="Tsui H.-C.T."/>
            <person name="Winkler M.E."/>
        </authorList>
    </citation>
    <scope>NUCLEOTIDE SEQUENCE</scope>
</reference>
<dbReference type="InterPro" id="IPR000994">
    <property type="entry name" value="Pept_M24"/>
</dbReference>
<evidence type="ECO:0000313" key="3">
    <source>
        <dbReference type="EMBL" id="SVA58231.1"/>
    </source>
</evidence>
<dbReference type="SUPFAM" id="SSF53092">
    <property type="entry name" value="Creatinase/prolidase N-terminal domain"/>
    <property type="match status" value="1"/>
</dbReference>
<gene>
    <name evidence="3" type="ORF">METZ01_LOCUS111085</name>
</gene>
<dbReference type="InterPro" id="IPR001714">
    <property type="entry name" value="Pept_M24_MAP"/>
</dbReference>
<accession>A0A381X145</accession>
<dbReference type="EMBL" id="UINC01013485">
    <property type="protein sequence ID" value="SVA58231.1"/>
    <property type="molecule type" value="Genomic_DNA"/>
</dbReference>